<organism evidence="8 9">
    <name type="scientific">Aerophobetes bacterium</name>
    <dbReference type="NCBI Taxonomy" id="2030807"/>
    <lineage>
        <taxon>Bacteria</taxon>
        <taxon>Candidatus Aerophobota</taxon>
    </lineage>
</organism>
<evidence type="ECO:0000256" key="2">
    <source>
        <dbReference type="ARBA" id="ARBA00022490"/>
    </source>
</evidence>
<dbReference type="GO" id="GO:0046872">
    <property type="term" value="F:metal ion binding"/>
    <property type="evidence" value="ECO:0007669"/>
    <property type="project" value="UniProtKB-KW"/>
</dbReference>
<keyword evidence="3" id="KW-0479">Metal-binding</keyword>
<keyword evidence="4" id="KW-0464">Manganese</keyword>
<dbReference type="PANTHER" id="PTHR30268">
    <property type="entry name" value="L-RHAMNOSE ISOMERASE"/>
    <property type="match status" value="1"/>
</dbReference>
<protein>
    <submittedName>
        <fullName evidence="8">Xylose isomerase</fullName>
    </submittedName>
</protein>
<dbReference type="PANTHER" id="PTHR30268:SF0">
    <property type="entry name" value="L-RHAMNOSE ISOMERASE"/>
    <property type="match status" value="1"/>
</dbReference>
<dbReference type="InterPro" id="IPR036237">
    <property type="entry name" value="Xyl_isomerase-like_sf"/>
</dbReference>
<feature type="domain" description="Xylose isomerase-like TIM barrel" evidence="7">
    <location>
        <begin position="36"/>
        <end position="284"/>
    </location>
</feature>
<evidence type="ECO:0000259" key="7">
    <source>
        <dbReference type="Pfam" id="PF01261"/>
    </source>
</evidence>
<dbReference type="EMBL" id="SOIZ01000299">
    <property type="protein sequence ID" value="TET60439.1"/>
    <property type="molecule type" value="Genomic_DNA"/>
</dbReference>
<evidence type="ECO:0000313" key="8">
    <source>
        <dbReference type="EMBL" id="TET60439.1"/>
    </source>
</evidence>
<dbReference type="Pfam" id="PF01261">
    <property type="entry name" value="AP_endonuc_2"/>
    <property type="match status" value="1"/>
</dbReference>
<evidence type="ECO:0000256" key="5">
    <source>
        <dbReference type="ARBA" id="ARBA00023235"/>
    </source>
</evidence>
<dbReference type="AlphaFoldDB" id="A0A523W0U7"/>
<evidence type="ECO:0000256" key="1">
    <source>
        <dbReference type="ARBA" id="ARBA00004496"/>
    </source>
</evidence>
<dbReference type="SUPFAM" id="SSF51658">
    <property type="entry name" value="Xylose isomerase-like"/>
    <property type="match status" value="1"/>
</dbReference>
<dbReference type="Proteomes" id="UP000319130">
    <property type="component" value="Unassembled WGS sequence"/>
</dbReference>
<comment type="subcellular location">
    <subcellularLocation>
        <location evidence="1">Cytoplasm</location>
    </subcellularLocation>
</comment>
<sequence length="324" mass="37243">MSEIRWSTNLIPFGLPIDRFISSGYRKGYPVEKRIELASKIPGLTGVELHYPTMVNEDNIERVKVTLSSCGLVCSIVTPSLSTETKWMYGALSNPDKGLNRQAIQLVKHAMDMARELGANAINLWPGLDGYDYPLQTHYLEFWNRLTESLLECADYDAKVKICLEYKSKEPRARVALSTVGKVLTVIHWLSKENVGCTLDVGHALMVGENPAESAMLLHREKKLFHLHLNDNYGDWDWDLIVGSIHQTEFLELFFWLEEIAYEGWYSLDQYPRREDPQQAIALSRKNVQNLVDIASKLERQMLLEALKRQDYVSVFNQLRTVMF</sequence>
<name>A0A523W0U7_UNCAE</name>
<dbReference type="GO" id="GO:0009045">
    <property type="term" value="F:xylose isomerase activity"/>
    <property type="evidence" value="ECO:0007669"/>
    <property type="project" value="InterPro"/>
</dbReference>
<dbReference type="InterPro" id="IPR013022">
    <property type="entry name" value="Xyl_isomerase-like_TIM-brl"/>
</dbReference>
<evidence type="ECO:0000256" key="4">
    <source>
        <dbReference type="ARBA" id="ARBA00023211"/>
    </source>
</evidence>
<evidence type="ECO:0000256" key="6">
    <source>
        <dbReference type="ARBA" id="ARBA00023277"/>
    </source>
</evidence>
<dbReference type="GO" id="GO:0005975">
    <property type="term" value="P:carbohydrate metabolic process"/>
    <property type="evidence" value="ECO:0007669"/>
    <property type="project" value="InterPro"/>
</dbReference>
<evidence type="ECO:0000313" key="9">
    <source>
        <dbReference type="Proteomes" id="UP000319130"/>
    </source>
</evidence>
<reference evidence="8 9" key="1">
    <citation type="submission" date="2019-03" db="EMBL/GenBank/DDBJ databases">
        <title>Metabolic potential of uncultured bacteria and archaea associated with petroleum seepage in deep-sea sediments.</title>
        <authorList>
            <person name="Dong X."/>
            <person name="Hubert C."/>
        </authorList>
    </citation>
    <scope>NUCLEOTIDE SEQUENCE [LARGE SCALE GENOMIC DNA]</scope>
    <source>
        <strain evidence="8">E29_bin52</strain>
    </source>
</reference>
<accession>A0A523W0U7</accession>
<keyword evidence="6" id="KW-0119">Carbohydrate metabolism</keyword>
<gene>
    <name evidence="8" type="ORF">E3J48_06690</name>
</gene>
<dbReference type="InterPro" id="IPR001998">
    <property type="entry name" value="Xylose_isomerase"/>
</dbReference>
<comment type="caution">
    <text evidence="8">The sequence shown here is derived from an EMBL/GenBank/DDBJ whole genome shotgun (WGS) entry which is preliminary data.</text>
</comment>
<keyword evidence="2" id="KW-0963">Cytoplasm</keyword>
<dbReference type="Gene3D" id="3.20.20.150">
    <property type="entry name" value="Divalent-metal-dependent TIM barrel enzymes"/>
    <property type="match status" value="1"/>
</dbReference>
<evidence type="ECO:0000256" key="3">
    <source>
        <dbReference type="ARBA" id="ARBA00022723"/>
    </source>
</evidence>
<dbReference type="PROSITE" id="PS51415">
    <property type="entry name" value="XYLOSE_ISOMERASE"/>
    <property type="match status" value="1"/>
</dbReference>
<keyword evidence="5 8" id="KW-0413">Isomerase</keyword>
<dbReference type="InterPro" id="IPR050337">
    <property type="entry name" value="L-rhamnose_isomerase"/>
</dbReference>
<proteinExistence type="predicted"/>